<feature type="compositionally biased region" description="Basic and acidic residues" evidence="1">
    <location>
        <begin position="81"/>
        <end position="90"/>
    </location>
</feature>
<evidence type="ECO:0000313" key="2">
    <source>
        <dbReference type="EMBL" id="KGA03797.1"/>
    </source>
</evidence>
<feature type="region of interest" description="Disordered" evidence="1">
    <location>
        <begin position="81"/>
        <end position="125"/>
    </location>
</feature>
<gene>
    <name evidence="2" type="ORF">GM49_0440</name>
</gene>
<evidence type="ECO:0000256" key="1">
    <source>
        <dbReference type="SAM" id="MobiDB-lite"/>
    </source>
</evidence>
<accession>A0A094NZ60</accession>
<protein>
    <submittedName>
        <fullName evidence="2">Uncharacterized protein</fullName>
    </submittedName>
</protein>
<name>A0A094NZ60_9ZZZZ</name>
<organism evidence="2">
    <name type="scientific">freshwater metagenome</name>
    <dbReference type="NCBI Taxonomy" id="449393"/>
    <lineage>
        <taxon>unclassified sequences</taxon>
        <taxon>metagenomes</taxon>
        <taxon>ecological metagenomes</taxon>
    </lineage>
</organism>
<comment type="caution">
    <text evidence="2">The sequence shown here is derived from an EMBL/GenBank/DDBJ whole genome shotgun (WGS) entry which is preliminary data.</text>
</comment>
<proteinExistence type="predicted"/>
<sequence>MASDLNTILKKYLANLGKNEEAAVELTRIIKSWVLQNGEIVKERIESQIDETAVRMGFAKSSEIENLNARIAELENRLKGVSGLKKDSTSKPKKPGNKKSAAPKKVSKSSKASAAIRSTKKKVSK</sequence>
<feature type="compositionally biased region" description="Basic residues" evidence="1">
    <location>
        <begin position="91"/>
        <end position="108"/>
    </location>
</feature>
<dbReference type="AlphaFoldDB" id="A0A094NZ60"/>
<reference evidence="2" key="1">
    <citation type="submission" date="2014-05" db="EMBL/GenBank/DDBJ databases">
        <title>Key roles for freshwater Actinobacteria revealed by deep metagenomic sequencing.</title>
        <authorList>
            <person name="Ghai R."/>
            <person name="Mizuno C.M."/>
            <person name="Picazo A."/>
            <person name="Camacho A."/>
            <person name="Rodriguez-Valera F."/>
        </authorList>
    </citation>
    <scope>NUCLEOTIDE SEQUENCE</scope>
</reference>
<dbReference type="EMBL" id="JNSJ01000002">
    <property type="protein sequence ID" value="KGA03797.1"/>
    <property type="molecule type" value="Genomic_DNA"/>
</dbReference>